<dbReference type="OrthoDB" id="5297026at2"/>
<organism evidence="7 8">
    <name type="scientific">Alkalilimnicola ehrlichii</name>
    <dbReference type="NCBI Taxonomy" id="351052"/>
    <lineage>
        <taxon>Bacteria</taxon>
        <taxon>Pseudomonadati</taxon>
        <taxon>Pseudomonadota</taxon>
        <taxon>Gammaproteobacteria</taxon>
        <taxon>Chromatiales</taxon>
        <taxon>Ectothiorhodospiraceae</taxon>
        <taxon>Alkalilimnicola</taxon>
    </lineage>
</organism>
<evidence type="ECO:0000256" key="2">
    <source>
        <dbReference type="ARBA" id="ARBA00023015"/>
    </source>
</evidence>
<feature type="domain" description="HTH lysR-type" evidence="6">
    <location>
        <begin position="1"/>
        <end position="58"/>
    </location>
</feature>
<evidence type="ECO:0000313" key="8">
    <source>
        <dbReference type="Proteomes" id="UP000256763"/>
    </source>
</evidence>
<dbReference type="FunFam" id="1.10.10.10:FF:000001">
    <property type="entry name" value="LysR family transcriptional regulator"/>
    <property type="match status" value="1"/>
</dbReference>
<dbReference type="Gene3D" id="3.40.190.10">
    <property type="entry name" value="Periplasmic binding protein-like II"/>
    <property type="match status" value="2"/>
</dbReference>
<gene>
    <name evidence="7" type="ORF">CAL65_05035</name>
</gene>
<accession>A0A3E0WYV2</accession>
<evidence type="ECO:0000313" key="7">
    <source>
        <dbReference type="EMBL" id="RFA38210.1"/>
    </source>
</evidence>
<proteinExistence type="inferred from homology"/>
<dbReference type="InterPro" id="IPR000847">
    <property type="entry name" value="LysR_HTH_N"/>
</dbReference>
<keyword evidence="5" id="KW-0804">Transcription</keyword>
<dbReference type="InterPro" id="IPR036390">
    <property type="entry name" value="WH_DNA-bd_sf"/>
</dbReference>
<keyword evidence="4" id="KW-0010">Activator</keyword>
<keyword evidence="3 7" id="KW-0238">DNA-binding</keyword>
<evidence type="ECO:0000259" key="6">
    <source>
        <dbReference type="PROSITE" id="PS50931"/>
    </source>
</evidence>
<dbReference type="PANTHER" id="PTHR30346">
    <property type="entry name" value="TRANSCRIPTIONAL DUAL REGULATOR HCAR-RELATED"/>
    <property type="match status" value="1"/>
</dbReference>
<dbReference type="Pfam" id="PF00126">
    <property type="entry name" value="HTH_1"/>
    <property type="match status" value="1"/>
</dbReference>
<dbReference type="PROSITE" id="PS50931">
    <property type="entry name" value="HTH_LYSR"/>
    <property type="match status" value="1"/>
</dbReference>
<dbReference type="GO" id="GO:0032993">
    <property type="term" value="C:protein-DNA complex"/>
    <property type="evidence" value="ECO:0007669"/>
    <property type="project" value="TreeGrafter"/>
</dbReference>
<dbReference type="EMBL" id="NFZW01000004">
    <property type="protein sequence ID" value="RFA38210.1"/>
    <property type="molecule type" value="Genomic_DNA"/>
</dbReference>
<dbReference type="SUPFAM" id="SSF46785">
    <property type="entry name" value="Winged helix' DNA-binding domain"/>
    <property type="match status" value="1"/>
</dbReference>
<comment type="similarity">
    <text evidence="1">Belongs to the LysR transcriptional regulatory family.</text>
</comment>
<dbReference type="PRINTS" id="PR00039">
    <property type="entry name" value="HTHLYSR"/>
</dbReference>
<dbReference type="AlphaFoldDB" id="A0A3E0WYV2"/>
<evidence type="ECO:0000256" key="1">
    <source>
        <dbReference type="ARBA" id="ARBA00009437"/>
    </source>
</evidence>
<dbReference type="Pfam" id="PF03466">
    <property type="entry name" value="LysR_substrate"/>
    <property type="match status" value="1"/>
</dbReference>
<name>A0A3E0WYV2_9GAMM</name>
<dbReference type="Proteomes" id="UP000256763">
    <property type="component" value="Unassembled WGS sequence"/>
</dbReference>
<protein>
    <submittedName>
        <fullName evidence="7">DNA-binding transcriptional regulator OxyR</fullName>
    </submittedName>
</protein>
<dbReference type="GO" id="GO:0003677">
    <property type="term" value="F:DNA binding"/>
    <property type="evidence" value="ECO:0007669"/>
    <property type="project" value="UniProtKB-KW"/>
</dbReference>
<dbReference type="InterPro" id="IPR036388">
    <property type="entry name" value="WH-like_DNA-bd_sf"/>
</dbReference>
<dbReference type="InterPro" id="IPR005119">
    <property type="entry name" value="LysR_subst-bd"/>
</dbReference>
<dbReference type="PANTHER" id="PTHR30346:SF26">
    <property type="entry name" value="HYDROGEN PEROXIDE-INDUCIBLE GENES ACTIVATOR"/>
    <property type="match status" value="1"/>
</dbReference>
<dbReference type="Gene3D" id="1.10.10.10">
    <property type="entry name" value="Winged helix-like DNA-binding domain superfamily/Winged helix DNA-binding domain"/>
    <property type="match status" value="1"/>
</dbReference>
<evidence type="ECO:0000256" key="3">
    <source>
        <dbReference type="ARBA" id="ARBA00023125"/>
    </source>
</evidence>
<evidence type="ECO:0000256" key="4">
    <source>
        <dbReference type="ARBA" id="ARBA00023159"/>
    </source>
</evidence>
<dbReference type="CDD" id="cd08411">
    <property type="entry name" value="PBP2_OxyR"/>
    <property type="match status" value="1"/>
</dbReference>
<keyword evidence="8" id="KW-1185">Reference proteome</keyword>
<comment type="caution">
    <text evidence="7">The sequence shown here is derived from an EMBL/GenBank/DDBJ whole genome shotgun (WGS) entry which is preliminary data.</text>
</comment>
<keyword evidence="2" id="KW-0805">Transcription regulation</keyword>
<dbReference type="RefSeq" id="WP_116301059.1">
    <property type="nucleotide sequence ID" value="NZ_NFZV01000003.1"/>
</dbReference>
<sequence>MNLRDLRYLVAVAEHRHFGRAAESCYVSQPTLSTQIKKLEGFLGVQLIERSHKQVMLTPAGRAVVERARKILTEVDDMVELCRAAHTPLGGELRLGLIPTFAPYLLPHLVPALRTELKELRPLLYEDQTARLLERLRHGELDAGMMAMPVEGLDLNCEPLFDEPFVLALPSGHPLADKSEIDLNELKDLKVLLLDEGHCLRDQALDICKMVGASREEEFRATSMETLRQMVASGAGVTLLPALAAMTNASLPNRAAFVLRPFAEPTPKRRMAIYWRKGSAREEAIRAVAEVCRNLPVLDKLASPAELLEEV</sequence>
<dbReference type="SUPFAM" id="SSF53850">
    <property type="entry name" value="Periplasmic binding protein-like II"/>
    <property type="match status" value="1"/>
</dbReference>
<dbReference type="GO" id="GO:0003700">
    <property type="term" value="F:DNA-binding transcription factor activity"/>
    <property type="evidence" value="ECO:0007669"/>
    <property type="project" value="InterPro"/>
</dbReference>
<evidence type="ECO:0000256" key="5">
    <source>
        <dbReference type="ARBA" id="ARBA00023163"/>
    </source>
</evidence>
<reference evidence="8" key="1">
    <citation type="submission" date="2017-05" db="EMBL/GenBank/DDBJ databases">
        <authorList>
            <person name="Sharma S."/>
            <person name="Sidhu C."/>
            <person name="Pinnaka A.K."/>
        </authorList>
    </citation>
    <scope>NUCLEOTIDE SEQUENCE [LARGE SCALE GENOMIC DNA]</scope>
    <source>
        <strain evidence="8">AK93</strain>
    </source>
</reference>